<evidence type="ECO:0000313" key="2">
    <source>
        <dbReference type="EMBL" id="RLN15879.1"/>
    </source>
</evidence>
<gene>
    <name evidence="2" type="ORF">C2845_PM02G29870</name>
</gene>
<organism evidence="2 3">
    <name type="scientific">Panicum miliaceum</name>
    <name type="common">Proso millet</name>
    <name type="synonym">Broomcorn millet</name>
    <dbReference type="NCBI Taxonomy" id="4540"/>
    <lineage>
        <taxon>Eukaryota</taxon>
        <taxon>Viridiplantae</taxon>
        <taxon>Streptophyta</taxon>
        <taxon>Embryophyta</taxon>
        <taxon>Tracheophyta</taxon>
        <taxon>Spermatophyta</taxon>
        <taxon>Magnoliopsida</taxon>
        <taxon>Liliopsida</taxon>
        <taxon>Poales</taxon>
        <taxon>Poaceae</taxon>
        <taxon>PACMAD clade</taxon>
        <taxon>Panicoideae</taxon>
        <taxon>Panicodae</taxon>
        <taxon>Paniceae</taxon>
        <taxon>Panicinae</taxon>
        <taxon>Panicum</taxon>
        <taxon>Panicum sect. Panicum</taxon>
    </lineage>
</organism>
<dbReference type="AlphaFoldDB" id="A0A3L6S5J5"/>
<evidence type="ECO:0000313" key="3">
    <source>
        <dbReference type="Proteomes" id="UP000275267"/>
    </source>
</evidence>
<protein>
    <submittedName>
        <fullName evidence="2">Uncharacterized protein</fullName>
    </submittedName>
</protein>
<feature type="region of interest" description="Disordered" evidence="1">
    <location>
        <begin position="1"/>
        <end position="97"/>
    </location>
</feature>
<name>A0A3L6S5J5_PANMI</name>
<proteinExistence type="predicted"/>
<feature type="compositionally biased region" description="Basic and acidic residues" evidence="1">
    <location>
        <begin position="53"/>
        <end position="69"/>
    </location>
</feature>
<accession>A0A3L6S5J5</accession>
<comment type="caution">
    <text evidence="2">The sequence shown here is derived from an EMBL/GenBank/DDBJ whole genome shotgun (WGS) entry which is preliminary data.</text>
</comment>
<evidence type="ECO:0000256" key="1">
    <source>
        <dbReference type="SAM" id="MobiDB-lite"/>
    </source>
</evidence>
<reference evidence="3" key="1">
    <citation type="journal article" date="2019" name="Nat. Commun.">
        <title>The genome of broomcorn millet.</title>
        <authorList>
            <person name="Zou C."/>
            <person name="Miki D."/>
            <person name="Li D."/>
            <person name="Tang Q."/>
            <person name="Xiao L."/>
            <person name="Rajput S."/>
            <person name="Deng P."/>
            <person name="Jia W."/>
            <person name="Huang R."/>
            <person name="Zhang M."/>
            <person name="Sun Y."/>
            <person name="Hu J."/>
            <person name="Fu X."/>
            <person name="Schnable P.S."/>
            <person name="Li F."/>
            <person name="Zhang H."/>
            <person name="Feng B."/>
            <person name="Zhu X."/>
            <person name="Liu R."/>
            <person name="Schnable J.C."/>
            <person name="Zhu J.-K."/>
            <person name="Zhang H."/>
        </authorList>
    </citation>
    <scope>NUCLEOTIDE SEQUENCE [LARGE SCALE GENOMIC DNA]</scope>
</reference>
<dbReference type="EMBL" id="PQIB02000005">
    <property type="protein sequence ID" value="RLN15879.1"/>
    <property type="molecule type" value="Genomic_DNA"/>
</dbReference>
<dbReference type="Proteomes" id="UP000275267">
    <property type="component" value="Unassembled WGS sequence"/>
</dbReference>
<keyword evidence="3" id="KW-1185">Reference proteome</keyword>
<feature type="compositionally biased region" description="Basic and acidic residues" evidence="1">
    <location>
        <begin position="19"/>
        <end position="28"/>
    </location>
</feature>
<sequence length="148" mass="15010">MASPTLFASQRPLRSGSARLEDEAKGGETKLQASHATEATDEDVVGEPIGSHLVREGTGHPVEEGDDGRGGCGAPSLSARDGGEEMVEGANRGRPGVGEQFVEQLDGVVEAEASRADAAGDGALQLQASVACGAHTAGHSAICFVIFV</sequence>